<sequence>MRLVKSSLVSSLLLSALFFVSCSKTTVFNMSDFGLKAEPGFDNSRLLANALKEIAETSKPGKEIVINFDEGRYEFFPETADTTLYFISNHDQVKTRRTAFNFDGLKQVTLDGGNSSFIFHGRMLPMAVSACDGITLKNFSIDFENPHIAQATIVENDTINKSITYELAPWVSYSVKDSVLFTKGRGWEHTPGAGIPFEKDTKRILYQTGDIRMGVKGIVEVAPHLIKAPWDDARLVPGTVIVMRTWNRPSPGIFVQYSNDVSLDGVTVHYAEGMGLLAQMTANINLNNFNVALRGDDDPRYFTTQADATHFSGCKGVIISKNGLYENMMDDAINVHGTYLKVTKRVSEKIVNAKYMHSQAWGFDWGYPGDEVQFVKANTMDVLHEKTAIASIKPLDSKTNLGAKEFQIEFKDVIPQEINGTEAFGIENLEWTPEVVFSDNIVRNNRARGALFSTPLKTVAENNIFDHTSGTAILLCGDCNGWYETGSCTDVTIRNNKFINALTSYYQFTNAVISIYPEIPNPKAQENYFHGDKIVIEDNYFETFDSPILYAKSVNGITFRNNVIDTNTAYSPFHWNKANFLFERVINYDIQDNDFEGGYDEAEDLIIK</sequence>
<evidence type="ECO:0000256" key="2">
    <source>
        <dbReference type="ARBA" id="ARBA00001271"/>
    </source>
</evidence>
<evidence type="ECO:0000256" key="7">
    <source>
        <dbReference type="SAM" id="SignalP"/>
    </source>
</evidence>
<feature type="domain" description="GLAA-B beta-barrel" evidence="9">
    <location>
        <begin position="352"/>
        <end position="419"/>
    </location>
</feature>
<gene>
    <name evidence="10" type="ORF">SAMN04487906_2062</name>
</gene>
<keyword evidence="6" id="KW-0326">Glycosidase</keyword>
<organism evidence="10 11">
    <name type="scientific">Zhouia amylolytica</name>
    <dbReference type="NCBI Taxonomy" id="376730"/>
    <lineage>
        <taxon>Bacteria</taxon>
        <taxon>Pseudomonadati</taxon>
        <taxon>Bacteroidota</taxon>
        <taxon>Flavobacteriia</taxon>
        <taxon>Flavobacteriales</taxon>
        <taxon>Flavobacteriaceae</taxon>
        <taxon>Zhouia</taxon>
    </lineage>
</organism>
<dbReference type="Proteomes" id="UP000183209">
    <property type="component" value="Unassembled WGS sequence"/>
</dbReference>
<dbReference type="RefSeq" id="WP_074978681.1">
    <property type="nucleotide sequence ID" value="NZ_FPAG01000006.1"/>
</dbReference>
<comment type="catalytic activity">
    <reaction evidence="2">
        <text>Hydrolysis of terminal, non-reducing branched (1-&gt;3)-alpha-D-galactosidic residues, producing free D-galactose.</text>
        <dbReference type="EC" id="3.2.1.n1"/>
    </reaction>
</comment>
<dbReference type="OrthoDB" id="9807299at2"/>
<dbReference type="InterPro" id="IPR012334">
    <property type="entry name" value="Pectin_lyas_fold"/>
</dbReference>
<dbReference type="InterPro" id="IPR056441">
    <property type="entry name" value="Beta-barrel_GLAA-B_II"/>
</dbReference>
<dbReference type="Gene3D" id="2.160.20.10">
    <property type="entry name" value="Single-stranded right-handed beta-helix, Pectin lyase-like"/>
    <property type="match status" value="2"/>
</dbReference>
<dbReference type="GO" id="GO:0004557">
    <property type="term" value="F:alpha-galactosidase activity"/>
    <property type="evidence" value="ECO:0007669"/>
    <property type="project" value="UniProtKB-EC"/>
</dbReference>
<feature type="domain" description="GLAA-B beta-barrel" evidence="8">
    <location>
        <begin position="149"/>
        <end position="241"/>
    </location>
</feature>
<evidence type="ECO:0000256" key="1">
    <source>
        <dbReference type="ARBA" id="ARBA00001255"/>
    </source>
</evidence>
<dbReference type="PROSITE" id="PS51257">
    <property type="entry name" value="PROKAR_LIPOPROTEIN"/>
    <property type="match status" value="1"/>
</dbReference>
<dbReference type="InterPro" id="IPR011050">
    <property type="entry name" value="Pectin_lyase_fold/virulence"/>
</dbReference>
<dbReference type="AlphaFoldDB" id="A0A1I6TQC3"/>
<evidence type="ECO:0000259" key="9">
    <source>
        <dbReference type="Pfam" id="PF23764"/>
    </source>
</evidence>
<comment type="catalytic activity">
    <reaction evidence="1">
        <text>Hydrolysis of terminal, non-reducing alpha-D-galactose residues in alpha-D-galactosides, including galactose oligosaccharides, galactomannans and galactolipids.</text>
        <dbReference type="EC" id="3.2.1.22"/>
    </reaction>
</comment>
<feature type="signal peptide" evidence="7">
    <location>
        <begin position="1"/>
        <end position="21"/>
    </location>
</feature>
<dbReference type="Pfam" id="PF23764">
    <property type="entry name" value="Beta-barrel_GLAA-B_II"/>
    <property type="match status" value="1"/>
</dbReference>
<name>A0A1I6TQC3_9FLAO</name>
<evidence type="ECO:0000313" key="10">
    <source>
        <dbReference type="EMBL" id="SFS91396.1"/>
    </source>
</evidence>
<keyword evidence="3 7" id="KW-0732">Signal</keyword>
<evidence type="ECO:0000256" key="3">
    <source>
        <dbReference type="ARBA" id="ARBA00022729"/>
    </source>
</evidence>
<evidence type="ECO:0000313" key="11">
    <source>
        <dbReference type="Proteomes" id="UP000183209"/>
    </source>
</evidence>
<dbReference type="Pfam" id="PF23763">
    <property type="entry name" value="Beta-barrel_GLAA-B_I"/>
    <property type="match status" value="1"/>
</dbReference>
<evidence type="ECO:0000256" key="6">
    <source>
        <dbReference type="ARBA" id="ARBA00023295"/>
    </source>
</evidence>
<protein>
    <recommendedName>
        <fullName evidence="12">Right handed beta helix region</fullName>
    </recommendedName>
</protein>
<keyword evidence="5" id="KW-0378">Hydrolase</keyword>
<evidence type="ECO:0008006" key="12">
    <source>
        <dbReference type="Google" id="ProtNLM"/>
    </source>
</evidence>
<dbReference type="EMBL" id="FPAG01000006">
    <property type="protein sequence ID" value="SFS91396.1"/>
    <property type="molecule type" value="Genomic_DNA"/>
</dbReference>
<dbReference type="SUPFAM" id="SSF51126">
    <property type="entry name" value="Pectin lyase-like"/>
    <property type="match status" value="1"/>
</dbReference>
<keyword evidence="4" id="KW-0677">Repeat</keyword>
<evidence type="ECO:0000259" key="8">
    <source>
        <dbReference type="Pfam" id="PF23763"/>
    </source>
</evidence>
<evidence type="ECO:0000256" key="4">
    <source>
        <dbReference type="ARBA" id="ARBA00022737"/>
    </source>
</evidence>
<proteinExistence type="predicted"/>
<reference evidence="10 11" key="1">
    <citation type="submission" date="2016-10" db="EMBL/GenBank/DDBJ databases">
        <authorList>
            <person name="de Groot N.N."/>
        </authorList>
    </citation>
    <scope>NUCLEOTIDE SEQUENCE [LARGE SCALE GENOMIC DNA]</scope>
    <source>
        <strain evidence="10 11">CGMCC 1.6114</strain>
    </source>
</reference>
<dbReference type="InterPro" id="IPR057275">
    <property type="entry name" value="Beta-barrel_GLAA-B_I"/>
</dbReference>
<evidence type="ECO:0000256" key="5">
    <source>
        <dbReference type="ARBA" id="ARBA00022801"/>
    </source>
</evidence>
<accession>A0A1I6TQC3</accession>
<feature type="chain" id="PRO_5010191285" description="Right handed beta helix region" evidence="7">
    <location>
        <begin position="22"/>
        <end position="608"/>
    </location>
</feature>